<keyword evidence="6" id="KW-0378">Hydrolase</keyword>
<feature type="domain" description="Rad50/SbcC-type AAA" evidence="5">
    <location>
        <begin position="5"/>
        <end position="301"/>
    </location>
</feature>
<evidence type="ECO:0000256" key="3">
    <source>
        <dbReference type="ARBA" id="ARBA00013368"/>
    </source>
</evidence>
<dbReference type="GO" id="GO:0004527">
    <property type="term" value="F:exonuclease activity"/>
    <property type="evidence" value="ECO:0007669"/>
    <property type="project" value="UniProtKB-KW"/>
</dbReference>
<dbReference type="EMBL" id="CP015506">
    <property type="protein sequence ID" value="AND39781.1"/>
    <property type="molecule type" value="Genomic_DNA"/>
</dbReference>
<dbReference type="AlphaFoldDB" id="A0A169FMY1"/>
<evidence type="ECO:0000313" key="6">
    <source>
        <dbReference type="EMBL" id="AND39781.1"/>
    </source>
</evidence>
<dbReference type="Pfam" id="PF13476">
    <property type="entry name" value="AAA_23"/>
    <property type="match status" value="1"/>
</dbReference>
<keyword evidence="4" id="KW-0175">Coiled coil</keyword>
<feature type="coiled-coil region" evidence="4">
    <location>
        <begin position="241"/>
        <end position="442"/>
    </location>
</feature>
<dbReference type="InterPro" id="IPR027417">
    <property type="entry name" value="P-loop_NTPase"/>
</dbReference>
<dbReference type="PANTHER" id="PTHR32114">
    <property type="entry name" value="ABC TRANSPORTER ABCH.3"/>
    <property type="match status" value="1"/>
</dbReference>
<reference evidence="6 7" key="1">
    <citation type="submission" date="2016-04" db="EMBL/GenBank/DDBJ databases">
        <title>Complete genome sequence of Bacillus oceanisediminis strain 2691.</title>
        <authorList>
            <person name="Jeong H."/>
            <person name="Kim H.J."/>
            <person name="Lee D.-W."/>
        </authorList>
    </citation>
    <scope>NUCLEOTIDE SEQUENCE [LARGE SCALE GENOMIC DNA]</scope>
    <source>
        <strain evidence="6 7">2691</strain>
    </source>
</reference>
<dbReference type="Proteomes" id="UP000077856">
    <property type="component" value="Chromosome"/>
</dbReference>
<evidence type="ECO:0000259" key="5">
    <source>
        <dbReference type="Pfam" id="PF13476"/>
    </source>
</evidence>
<organism evidence="6 7">
    <name type="scientific">Cytobacillus oceanisediminis 2691</name>
    <dbReference type="NCBI Taxonomy" id="1196031"/>
    <lineage>
        <taxon>Bacteria</taxon>
        <taxon>Bacillati</taxon>
        <taxon>Bacillota</taxon>
        <taxon>Bacilli</taxon>
        <taxon>Bacillales</taxon>
        <taxon>Bacillaceae</taxon>
        <taxon>Cytobacillus</taxon>
    </lineage>
</organism>
<dbReference type="InterPro" id="IPR038729">
    <property type="entry name" value="Rad50/SbcC_AAA"/>
</dbReference>
<feature type="coiled-coil region" evidence="4">
    <location>
        <begin position="608"/>
        <end position="870"/>
    </location>
</feature>
<dbReference type="Gene3D" id="3.40.50.300">
    <property type="entry name" value="P-loop containing nucleotide triphosphate hydrolases"/>
    <property type="match status" value="2"/>
</dbReference>
<proteinExistence type="inferred from homology"/>
<evidence type="ECO:0000256" key="2">
    <source>
        <dbReference type="ARBA" id="ARBA00011322"/>
    </source>
</evidence>
<dbReference type="KEGG" id="bon:A361_11730"/>
<protein>
    <recommendedName>
        <fullName evidence="3">Nuclease SbcCD subunit C</fullName>
    </recommendedName>
</protein>
<dbReference type="GO" id="GO:0006302">
    <property type="term" value="P:double-strand break repair"/>
    <property type="evidence" value="ECO:0007669"/>
    <property type="project" value="InterPro"/>
</dbReference>
<accession>A0A169FMY1</accession>
<dbReference type="RefSeq" id="WP_019382449.1">
    <property type="nucleotide sequence ID" value="NZ_CP015506.1"/>
</dbReference>
<evidence type="ECO:0000313" key="7">
    <source>
        <dbReference type="Proteomes" id="UP000077856"/>
    </source>
</evidence>
<dbReference type="Pfam" id="PF13558">
    <property type="entry name" value="SbcC_Walker_B"/>
    <property type="match status" value="1"/>
</dbReference>
<dbReference type="eggNOG" id="COG0419">
    <property type="taxonomic scope" value="Bacteria"/>
</dbReference>
<comment type="similarity">
    <text evidence="1">Belongs to the SMC family. SbcC subfamily.</text>
</comment>
<gene>
    <name evidence="6" type="ORF">A361_11730</name>
</gene>
<keyword evidence="6" id="KW-0540">Nuclease</keyword>
<comment type="subunit">
    <text evidence="2">Heterodimer of SbcC and SbcD.</text>
</comment>
<feature type="coiled-coil region" evidence="4">
    <location>
        <begin position="548"/>
        <end position="575"/>
    </location>
</feature>
<evidence type="ECO:0000256" key="4">
    <source>
        <dbReference type="SAM" id="Coils"/>
    </source>
</evidence>
<dbReference type="GO" id="GO:0016887">
    <property type="term" value="F:ATP hydrolysis activity"/>
    <property type="evidence" value="ECO:0007669"/>
    <property type="project" value="InterPro"/>
</dbReference>
<name>A0A169FMY1_9BACI</name>
<dbReference type="SUPFAM" id="SSF52540">
    <property type="entry name" value="P-loop containing nucleoside triphosphate hydrolases"/>
    <property type="match status" value="1"/>
</dbReference>
<sequence length="1044" mass="120014">MKPLKLTMQAFGPYADSESIDFTELGNRTMFVISGKTGSGKTTIFDGISYAIYGKASGEDRNGPELRSQFAKNNTLTEISLEFILRNKRYYITRSPQQEKKKERGDGTTTVSAKAELYMYGENGEQKLLASNVRDVDEKIKEIMIIDSNQFRQILMIPQGEFRKLLTSESKDKEVILQRLFHTQIYKSIEEKLKEDATELKRTVEEQIKLRDQYFNQVQALYSEELKSCLEAGSVNDTLLMPLLAEEIKEMEAGLAELTEAGRKKKEQRDHLQQKLYEAEMVLKQLKTKEELKQRKEELEGLRGQYTAKENAIALAQKAALLNQQEQLCHELKKDLDAAHADLHELQKNIGTLETLLKEKQDKWESEKNREEERKQAAEQVNHLQNMKEDILSYAKVEKLVRSLEKNLEYLRLQKRQKDEAHQKADLQIKTLSEEKQDIEKSKLAQIENERNLEKLTDEIERLHKYEELHKEHQLSMNAFSNKRNYFDQTSSRLTDAKLLVEELEGKWLHGQASFLANRLQNGEACPVCGSEHHPNPAVSPHDIPDEKDLKEAKKQAAQIEAEKAKAESAFYEAQSRMNSSESGLAELTAQIQKHRPDFKQESLLVLKNTLADQKKDLLKIHAELKKKSLRLENCTAELEKTQQRKEALTAEIDRLQDQINDAAILHAEKRSNLARMTDTIPENLRSIDAYESSLKTAAEKLEIMQRQLESSQQNYQDAKSALLAEQAKLETLQKQADKIEQKLAAERQNFVQRMKDQGFEVYGEYRDAKKSEDQIRQLEGEVREYREEVRSVHDRYAELGQLLEGIEKPDLDSLQLLLQETDDQLKLLQDQYTNLFMMKKQNKETMQKIEEINENMKALEERYKVIGHLYEISKGQNTYRITFERFVLAAFLDDILREANGRLSKMTSGRYMLLRKTDRSKGNAQSGLELLVFDQYTGQERHVKTLSGGESFKAALALALGLADVVQQYAGGVSLETMFIDEGFGTLDPESLDQAIEALIEIQSSGRLVGIISHVPELKERIDARLEVTASQTGSRTQFQFLN</sequence>
<dbReference type="STRING" id="1196031.A361_11730"/>
<dbReference type="PANTHER" id="PTHR32114:SF2">
    <property type="entry name" value="ABC TRANSPORTER ABCH.3"/>
    <property type="match status" value="1"/>
</dbReference>
<keyword evidence="6" id="KW-0269">Exonuclease</keyword>
<evidence type="ECO:0000256" key="1">
    <source>
        <dbReference type="ARBA" id="ARBA00006930"/>
    </source>
</evidence>